<keyword evidence="1" id="KW-0805">Transcription regulation</keyword>
<dbReference type="PANTHER" id="PTHR30146">
    <property type="entry name" value="LACI-RELATED TRANSCRIPTIONAL REPRESSOR"/>
    <property type="match status" value="1"/>
</dbReference>
<dbReference type="CDD" id="cd01392">
    <property type="entry name" value="HTH_LacI"/>
    <property type="match status" value="1"/>
</dbReference>
<dbReference type="RefSeq" id="WP_202101409.1">
    <property type="nucleotide sequence ID" value="NZ_JAERTY010000001.1"/>
</dbReference>
<proteinExistence type="predicted"/>
<evidence type="ECO:0000259" key="4">
    <source>
        <dbReference type="PROSITE" id="PS50932"/>
    </source>
</evidence>
<dbReference type="SMART" id="SM00354">
    <property type="entry name" value="HTH_LACI"/>
    <property type="match status" value="1"/>
</dbReference>
<organism evidence="5 6">
    <name type="scientific">Sphingobacterium faecale</name>
    <dbReference type="NCBI Taxonomy" id="2803775"/>
    <lineage>
        <taxon>Bacteria</taxon>
        <taxon>Pseudomonadati</taxon>
        <taxon>Bacteroidota</taxon>
        <taxon>Sphingobacteriia</taxon>
        <taxon>Sphingobacteriales</taxon>
        <taxon>Sphingobacteriaceae</taxon>
        <taxon>Sphingobacterium</taxon>
    </lineage>
</organism>
<dbReference type="Gene3D" id="3.40.50.2300">
    <property type="match status" value="2"/>
</dbReference>
<dbReference type="InterPro" id="IPR010982">
    <property type="entry name" value="Lambda_DNA-bd_dom_sf"/>
</dbReference>
<evidence type="ECO:0000313" key="6">
    <source>
        <dbReference type="Proteomes" id="UP000625283"/>
    </source>
</evidence>
<gene>
    <name evidence="5" type="ORF">JKG61_02520</name>
</gene>
<dbReference type="Proteomes" id="UP000625283">
    <property type="component" value="Unassembled WGS sequence"/>
</dbReference>
<keyword evidence="6" id="KW-1185">Reference proteome</keyword>
<dbReference type="GO" id="GO:0003677">
    <property type="term" value="F:DNA binding"/>
    <property type="evidence" value="ECO:0007669"/>
    <property type="project" value="UniProtKB-KW"/>
</dbReference>
<dbReference type="SUPFAM" id="SSF47413">
    <property type="entry name" value="lambda repressor-like DNA-binding domains"/>
    <property type="match status" value="1"/>
</dbReference>
<dbReference type="InterPro" id="IPR028082">
    <property type="entry name" value="Peripla_BP_I"/>
</dbReference>
<name>A0ABS1QZW5_9SPHI</name>
<dbReference type="Pfam" id="PF13377">
    <property type="entry name" value="Peripla_BP_3"/>
    <property type="match status" value="1"/>
</dbReference>
<dbReference type="Pfam" id="PF00356">
    <property type="entry name" value="LacI"/>
    <property type="match status" value="1"/>
</dbReference>
<dbReference type="CDD" id="cd06267">
    <property type="entry name" value="PBP1_LacI_sugar_binding-like"/>
    <property type="match status" value="1"/>
</dbReference>
<dbReference type="PROSITE" id="PS50932">
    <property type="entry name" value="HTH_LACI_2"/>
    <property type="match status" value="1"/>
</dbReference>
<comment type="caution">
    <text evidence="5">The sequence shown here is derived from an EMBL/GenBank/DDBJ whole genome shotgun (WGS) entry which is preliminary data.</text>
</comment>
<reference evidence="5 6" key="1">
    <citation type="submission" date="2021-01" db="EMBL/GenBank/DDBJ databases">
        <title>C459-1 draft genome sequence.</title>
        <authorList>
            <person name="Zhang X.-F."/>
        </authorList>
    </citation>
    <scope>NUCLEOTIDE SEQUENCE [LARGE SCALE GENOMIC DNA]</scope>
    <source>
        <strain evidence="6">C459-1</strain>
    </source>
</reference>
<evidence type="ECO:0000313" key="5">
    <source>
        <dbReference type="EMBL" id="MBL1407620.1"/>
    </source>
</evidence>
<dbReference type="SUPFAM" id="SSF53822">
    <property type="entry name" value="Periplasmic binding protein-like I"/>
    <property type="match status" value="1"/>
</dbReference>
<dbReference type="EMBL" id="JAERTY010000001">
    <property type="protein sequence ID" value="MBL1407620.1"/>
    <property type="molecule type" value="Genomic_DNA"/>
</dbReference>
<evidence type="ECO:0000256" key="1">
    <source>
        <dbReference type="ARBA" id="ARBA00023015"/>
    </source>
</evidence>
<dbReference type="Gene3D" id="1.10.260.40">
    <property type="entry name" value="lambda repressor-like DNA-binding domains"/>
    <property type="match status" value="1"/>
</dbReference>
<keyword evidence="3" id="KW-0804">Transcription</keyword>
<keyword evidence="2 5" id="KW-0238">DNA-binding</keyword>
<protein>
    <submittedName>
        <fullName evidence="5">LacI family DNA-binding transcriptional regulator</fullName>
    </submittedName>
</protein>
<dbReference type="InterPro" id="IPR046335">
    <property type="entry name" value="LacI/GalR-like_sensor"/>
</dbReference>
<evidence type="ECO:0000256" key="3">
    <source>
        <dbReference type="ARBA" id="ARBA00023163"/>
    </source>
</evidence>
<sequence>MDGHVTIKTIAKNTNFSLTTVSRVLNGTSEKHRISKTTQKIILEEAKKLGYIPNMAAKTLRSNRSHTVGLIVPSLSNPFFSIVASTVSKMLHNQGYVVLMSDSDNNEKEERKMLQALQAQNLVGLIAIPLGKRQNYELLNQSTIPTVFIDRFFSDFSFYSVSTDHYKSSFQLVEHLIEMGHRKIACIQGDEHVVSNTYRVDGYREALKVHGLTYQYLGGVSFTEEEGYLETKLLLQKKDRPTAILALSDTILLGVLKALKEAKISVPEEVSVVSFDNSSYLDFLEVPVTSIAQPITQIAQLAVRLLLEQIDDRGLSYREESERIILLDSTLIFRSSVADLRNR</sequence>
<accession>A0ABS1QZW5</accession>
<feature type="domain" description="HTH lacI-type" evidence="4">
    <location>
        <begin position="5"/>
        <end position="62"/>
    </location>
</feature>
<dbReference type="PANTHER" id="PTHR30146:SF109">
    <property type="entry name" value="HTH-TYPE TRANSCRIPTIONAL REGULATOR GALS"/>
    <property type="match status" value="1"/>
</dbReference>
<dbReference type="InterPro" id="IPR000843">
    <property type="entry name" value="HTH_LacI"/>
</dbReference>
<evidence type="ECO:0000256" key="2">
    <source>
        <dbReference type="ARBA" id="ARBA00023125"/>
    </source>
</evidence>